<dbReference type="InterPro" id="IPR006224">
    <property type="entry name" value="PsdUridine_synth_RluA-like_CS"/>
</dbReference>
<evidence type="ECO:0000256" key="11">
    <source>
        <dbReference type="ARBA" id="ARBA00042700"/>
    </source>
</evidence>
<dbReference type="InterPro" id="IPR050188">
    <property type="entry name" value="RluA_PseudoU_synthase"/>
</dbReference>
<keyword evidence="4" id="KW-0413">Isomerase</keyword>
<evidence type="ECO:0000256" key="5">
    <source>
        <dbReference type="ARBA" id="ARBA00036927"/>
    </source>
</evidence>
<evidence type="ECO:0000256" key="1">
    <source>
        <dbReference type="ARBA" id="ARBA00004173"/>
    </source>
</evidence>
<dbReference type="EMBL" id="JARJCN010000003">
    <property type="protein sequence ID" value="KAJ7102417.1"/>
    <property type="molecule type" value="Genomic_DNA"/>
</dbReference>
<dbReference type="CDD" id="cd02869">
    <property type="entry name" value="PseudoU_synth_RluA_like"/>
    <property type="match status" value="1"/>
</dbReference>
<keyword evidence="3" id="KW-0496">Mitochondrion</keyword>
<comment type="catalytic activity">
    <reaction evidence="5">
        <text>uridine(2819) in 21S rRNA = pseudouridine(2819) in 21S rRNA</text>
        <dbReference type="Rhea" id="RHEA:42556"/>
        <dbReference type="Rhea" id="RHEA-COMP:10113"/>
        <dbReference type="Rhea" id="RHEA-COMP:10114"/>
        <dbReference type="ChEBI" id="CHEBI:65314"/>
        <dbReference type="ChEBI" id="CHEBI:65315"/>
        <dbReference type="EC" id="5.4.99.43"/>
    </reaction>
</comment>
<dbReference type="InterPro" id="IPR020103">
    <property type="entry name" value="PsdUridine_synth_cat_dom_sf"/>
</dbReference>
<keyword evidence="14" id="KW-1185">Reference proteome</keyword>
<dbReference type="GO" id="GO:0003723">
    <property type="term" value="F:RNA binding"/>
    <property type="evidence" value="ECO:0007669"/>
    <property type="project" value="InterPro"/>
</dbReference>
<dbReference type="GO" id="GO:0160143">
    <property type="term" value="F:21S rRNA pseudouridine(2819) synthase activity"/>
    <property type="evidence" value="ECO:0007669"/>
    <property type="project" value="UniProtKB-EC"/>
</dbReference>
<evidence type="ECO:0000256" key="8">
    <source>
        <dbReference type="ARBA" id="ARBA00040626"/>
    </source>
</evidence>
<evidence type="ECO:0000256" key="3">
    <source>
        <dbReference type="ARBA" id="ARBA00023128"/>
    </source>
</evidence>
<dbReference type="Proteomes" id="UP001222325">
    <property type="component" value="Unassembled WGS sequence"/>
</dbReference>
<accession>A0AAD6UJG3</accession>
<organism evidence="13 14">
    <name type="scientific">Mycena belliarum</name>
    <dbReference type="NCBI Taxonomy" id="1033014"/>
    <lineage>
        <taxon>Eukaryota</taxon>
        <taxon>Fungi</taxon>
        <taxon>Dikarya</taxon>
        <taxon>Basidiomycota</taxon>
        <taxon>Agaricomycotina</taxon>
        <taxon>Agaricomycetes</taxon>
        <taxon>Agaricomycetidae</taxon>
        <taxon>Agaricales</taxon>
        <taxon>Marasmiineae</taxon>
        <taxon>Mycenaceae</taxon>
        <taxon>Mycena</taxon>
    </lineage>
</organism>
<evidence type="ECO:0000256" key="9">
    <source>
        <dbReference type="ARBA" id="ARBA00041561"/>
    </source>
</evidence>
<dbReference type="SUPFAM" id="SSF55120">
    <property type="entry name" value="Pseudouridine synthase"/>
    <property type="match status" value="1"/>
</dbReference>
<sequence length="305" mass="34234">MNWRQKLASNAFRWSDRVLYVDRSVIVMNKPPGLVTQLDPTTTNTDGGNLAKLLDDLKESLQLPNPPYRVHRLDKGTTGCFLLARSLGVARELSTQFRNRAVEKTYLALVRGGSKSFPREKGGKIRTNLRYIDGRGALVPEGEPLEVGQKEAKTDWKVVASSPHLPLSLLRLKLITGHKHQLRVHLAQILKTPILGDAQHSQSQPVQIIQDAFNLPNDRIFLHASQVEFDRYRPTGGHKRFRLRMFAPLPPDFIQICEEAGIPLGKEERLGGLFKSETGHEQDYEPITDGEIPAVAGSWIPPIHN</sequence>
<evidence type="ECO:0000256" key="2">
    <source>
        <dbReference type="ARBA" id="ARBA00010876"/>
    </source>
</evidence>
<gene>
    <name evidence="13" type="ORF">B0H15DRAFT_875886</name>
</gene>
<evidence type="ECO:0000313" key="13">
    <source>
        <dbReference type="EMBL" id="KAJ7102417.1"/>
    </source>
</evidence>
<comment type="similarity">
    <text evidence="2">Belongs to the pseudouridine synthase RluA family.</text>
</comment>
<comment type="function">
    <text evidence="6">Pseudouridylate synthase responsible for the pseudouridine-2819 formation in mitochondrial 21S rRNA. May modulate the efficiency or the fidelity of the mitochondrial translation machinery.</text>
</comment>
<evidence type="ECO:0000256" key="7">
    <source>
        <dbReference type="ARBA" id="ARBA00038947"/>
    </source>
</evidence>
<evidence type="ECO:0000256" key="10">
    <source>
        <dbReference type="ARBA" id="ARBA00041978"/>
    </source>
</evidence>
<reference evidence="13" key="1">
    <citation type="submission" date="2023-03" db="EMBL/GenBank/DDBJ databases">
        <title>Massive genome expansion in bonnet fungi (Mycena s.s.) driven by repeated elements and novel gene families across ecological guilds.</title>
        <authorList>
            <consortium name="Lawrence Berkeley National Laboratory"/>
            <person name="Harder C.B."/>
            <person name="Miyauchi S."/>
            <person name="Viragh M."/>
            <person name="Kuo A."/>
            <person name="Thoen E."/>
            <person name="Andreopoulos B."/>
            <person name="Lu D."/>
            <person name="Skrede I."/>
            <person name="Drula E."/>
            <person name="Henrissat B."/>
            <person name="Morin E."/>
            <person name="Kohler A."/>
            <person name="Barry K."/>
            <person name="LaButti K."/>
            <person name="Morin E."/>
            <person name="Salamov A."/>
            <person name="Lipzen A."/>
            <person name="Mereny Z."/>
            <person name="Hegedus B."/>
            <person name="Baldrian P."/>
            <person name="Stursova M."/>
            <person name="Weitz H."/>
            <person name="Taylor A."/>
            <person name="Grigoriev I.V."/>
            <person name="Nagy L.G."/>
            <person name="Martin F."/>
            <person name="Kauserud H."/>
        </authorList>
    </citation>
    <scope>NUCLEOTIDE SEQUENCE</scope>
    <source>
        <strain evidence="13">CBHHK173m</strain>
    </source>
</reference>
<evidence type="ECO:0000256" key="6">
    <source>
        <dbReference type="ARBA" id="ARBA00037513"/>
    </source>
</evidence>
<dbReference type="InterPro" id="IPR006145">
    <property type="entry name" value="PsdUridine_synth_RsuA/RluA"/>
</dbReference>
<evidence type="ECO:0000259" key="12">
    <source>
        <dbReference type="Pfam" id="PF00849"/>
    </source>
</evidence>
<dbReference type="Pfam" id="PF00849">
    <property type="entry name" value="PseudoU_synth_2"/>
    <property type="match status" value="1"/>
</dbReference>
<comment type="caution">
    <text evidence="13">The sequence shown here is derived from an EMBL/GenBank/DDBJ whole genome shotgun (WGS) entry which is preliminary data.</text>
</comment>
<proteinExistence type="inferred from homology"/>
<dbReference type="Gene3D" id="3.30.2350.10">
    <property type="entry name" value="Pseudouridine synthase"/>
    <property type="match status" value="1"/>
</dbReference>
<name>A0AAD6UJG3_9AGAR</name>
<dbReference type="GO" id="GO:0005739">
    <property type="term" value="C:mitochondrion"/>
    <property type="evidence" value="ECO:0007669"/>
    <property type="project" value="UniProtKB-SubCell"/>
</dbReference>
<feature type="domain" description="Pseudouridine synthase RsuA/RluA-like" evidence="12">
    <location>
        <begin position="25"/>
        <end position="188"/>
    </location>
</feature>
<evidence type="ECO:0000256" key="4">
    <source>
        <dbReference type="ARBA" id="ARBA00023235"/>
    </source>
</evidence>
<protein>
    <recommendedName>
        <fullName evidence="8">21S rRNA pseudouridine(2819) synthase</fullName>
        <ecNumber evidence="7">5.4.99.43</ecNumber>
    </recommendedName>
    <alternativeName>
        <fullName evidence="10">Pseudouridine synthase 5</fullName>
    </alternativeName>
    <alternativeName>
        <fullName evidence="9">Pseudouridylate synthase PUS5</fullName>
    </alternativeName>
    <alternativeName>
        <fullName evidence="11">Uracil hydrolyase PUS5</fullName>
    </alternativeName>
</protein>
<evidence type="ECO:0000313" key="14">
    <source>
        <dbReference type="Proteomes" id="UP001222325"/>
    </source>
</evidence>
<dbReference type="GO" id="GO:0000455">
    <property type="term" value="P:enzyme-directed rRNA pseudouridine synthesis"/>
    <property type="evidence" value="ECO:0007669"/>
    <property type="project" value="TreeGrafter"/>
</dbReference>
<dbReference type="PANTHER" id="PTHR21600:SF81">
    <property type="entry name" value="21S RRNA PSEUDOURIDINE(2819) SYNTHASE"/>
    <property type="match status" value="1"/>
</dbReference>
<dbReference type="PROSITE" id="PS01129">
    <property type="entry name" value="PSI_RLU"/>
    <property type="match status" value="1"/>
</dbReference>
<dbReference type="EC" id="5.4.99.43" evidence="7"/>
<dbReference type="PANTHER" id="PTHR21600">
    <property type="entry name" value="MITOCHONDRIAL RNA PSEUDOURIDINE SYNTHASE"/>
    <property type="match status" value="1"/>
</dbReference>
<dbReference type="AlphaFoldDB" id="A0AAD6UJG3"/>
<comment type="subcellular location">
    <subcellularLocation>
        <location evidence="1">Mitochondrion</location>
    </subcellularLocation>
</comment>